<evidence type="ECO:0000256" key="2">
    <source>
        <dbReference type="ARBA" id="ARBA00022692"/>
    </source>
</evidence>
<comment type="subcellular location">
    <subcellularLocation>
        <location evidence="1">Membrane</location>
        <topology evidence="1">Multi-pass membrane protein</topology>
    </subcellularLocation>
</comment>
<feature type="transmembrane region" description="Helical" evidence="5">
    <location>
        <begin position="35"/>
        <end position="52"/>
    </location>
</feature>
<dbReference type="EMBL" id="CP041730">
    <property type="protein sequence ID" value="QDQ27268.1"/>
    <property type="molecule type" value="Genomic_DNA"/>
</dbReference>
<name>A0A516SGW8_9NEIS</name>
<feature type="transmembrane region" description="Helical" evidence="5">
    <location>
        <begin position="116"/>
        <end position="136"/>
    </location>
</feature>
<keyword evidence="8" id="KW-1185">Reference proteome</keyword>
<keyword evidence="3 5" id="KW-1133">Transmembrane helix</keyword>
<proteinExistence type="predicted"/>
<evidence type="ECO:0000313" key="7">
    <source>
        <dbReference type="EMBL" id="QDQ27268.1"/>
    </source>
</evidence>
<dbReference type="Proteomes" id="UP000317550">
    <property type="component" value="Chromosome"/>
</dbReference>
<feature type="transmembrane region" description="Helical" evidence="5">
    <location>
        <begin position="148"/>
        <end position="168"/>
    </location>
</feature>
<dbReference type="Pfam" id="PF04932">
    <property type="entry name" value="Wzy_C"/>
    <property type="match status" value="1"/>
</dbReference>
<dbReference type="PANTHER" id="PTHR37422:SF13">
    <property type="entry name" value="LIPOPOLYSACCHARIDE BIOSYNTHESIS PROTEIN PA4999-RELATED"/>
    <property type="match status" value="1"/>
</dbReference>
<protein>
    <submittedName>
        <fullName evidence="7">O-antigen ligase family protein</fullName>
    </submittedName>
</protein>
<evidence type="ECO:0000256" key="1">
    <source>
        <dbReference type="ARBA" id="ARBA00004141"/>
    </source>
</evidence>
<feature type="transmembrane region" description="Helical" evidence="5">
    <location>
        <begin position="198"/>
        <end position="213"/>
    </location>
</feature>
<dbReference type="AlphaFoldDB" id="A0A516SGW8"/>
<dbReference type="InterPro" id="IPR007016">
    <property type="entry name" value="O-antigen_ligase-rel_domated"/>
</dbReference>
<feature type="transmembrane region" description="Helical" evidence="5">
    <location>
        <begin position="354"/>
        <end position="374"/>
    </location>
</feature>
<feature type="transmembrane region" description="Helical" evidence="5">
    <location>
        <begin position="9"/>
        <end position="29"/>
    </location>
</feature>
<gene>
    <name evidence="7" type="ORF">FNU76_13340</name>
</gene>
<evidence type="ECO:0000259" key="6">
    <source>
        <dbReference type="Pfam" id="PF04932"/>
    </source>
</evidence>
<dbReference type="InterPro" id="IPR051533">
    <property type="entry name" value="WaaL-like"/>
</dbReference>
<evidence type="ECO:0000313" key="8">
    <source>
        <dbReference type="Proteomes" id="UP000317550"/>
    </source>
</evidence>
<evidence type="ECO:0000256" key="4">
    <source>
        <dbReference type="ARBA" id="ARBA00023136"/>
    </source>
</evidence>
<dbReference type="GO" id="GO:0016874">
    <property type="term" value="F:ligase activity"/>
    <property type="evidence" value="ECO:0007669"/>
    <property type="project" value="UniProtKB-KW"/>
</dbReference>
<dbReference type="PANTHER" id="PTHR37422">
    <property type="entry name" value="TEICHURONIC ACID BIOSYNTHESIS PROTEIN TUAE"/>
    <property type="match status" value="1"/>
</dbReference>
<evidence type="ECO:0000256" key="5">
    <source>
        <dbReference type="SAM" id="Phobius"/>
    </source>
</evidence>
<evidence type="ECO:0000256" key="3">
    <source>
        <dbReference type="ARBA" id="ARBA00022989"/>
    </source>
</evidence>
<accession>A0A516SGW8</accession>
<dbReference type="KEGG" id="cari:FNU76_13340"/>
<feature type="transmembrane region" description="Helical" evidence="5">
    <location>
        <begin position="225"/>
        <end position="244"/>
    </location>
</feature>
<feature type="domain" description="O-antigen ligase-related" evidence="6">
    <location>
        <begin position="194"/>
        <end position="333"/>
    </location>
</feature>
<keyword evidence="4 5" id="KW-0472">Membrane</keyword>
<keyword evidence="7" id="KW-0436">Ligase</keyword>
<dbReference type="GO" id="GO:0016020">
    <property type="term" value="C:membrane"/>
    <property type="evidence" value="ECO:0007669"/>
    <property type="project" value="UniProtKB-SubCell"/>
</dbReference>
<dbReference type="RefSeq" id="WP_144278661.1">
    <property type="nucleotide sequence ID" value="NZ_CP041730.1"/>
</dbReference>
<keyword evidence="2 5" id="KW-0812">Transmembrane</keyword>
<sequence length="409" mass="44175">MRLPTLPSHWLVTLIGMLAGLATASFIAMPTLSAQAIRLLTILTVLTVPLYWRARRTLFERDDILPALGLLSWAAYLLLSAALRGEPDTGLSFARQCLWALALLALLRWRRPDPNWLWGGLALAAVGAGAWAFWQVFADGLDRAEGRWYPIIFGNMALIAGCLPLLAWRLGALAPGWRALAWLGAGGGVAASQLSGSRGGWLALLLLGPLWLLRLQSNRRERAKALLVFTLLVGTVGLLGMNRLSSVIDDLNAYREGSLATSLGGRFALWRLAGQMALERPLTGYGPAGFHPRVLAEAQAGRLPSFAAELTHAHNDALHVLATGGVIGLAALLLFFALPAWYFWRRRHLPHASLALTLLAALAICGLSEAMLLQQPIARLLPFLLAAFWAASGPRLGASLPLSRRSPSQ</sequence>
<feature type="transmembrane region" description="Helical" evidence="5">
    <location>
        <begin position="64"/>
        <end position="83"/>
    </location>
</feature>
<reference evidence="8" key="1">
    <citation type="submission" date="2019-07" db="EMBL/GenBank/DDBJ databases">
        <title>Chitinimonas sp. nov., isolated from Ny-Alesund, arctica soil.</title>
        <authorList>
            <person name="Xu Q."/>
            <person name="Peng F."/>
        </authorList>
    </citation>
    <scope>NUCLEOTIDE SEQUENCE [LARGE SCALE GENOMIC DNA]</scope>
    <source>
        <strain evidence="8">R3-44</strain>
    </source>
</reference>
<dbReference type="OrthoDB" id="3734424at2"/>
<organism evidence="7 8">
    <name type="scientific">Chitinimonas arctica</name>
    <dbReference type="NCBI Taxonomy" id="2594795"/>
    <lineage>
        <taxon>Bacteria</taxon>
        <taxon>Pseudomonadati</taxon>
        <taxon>Pseudomonadota</taxon>
        <taxon>Betaproteobacteria</taxon>
        <taxon>Neisseriales</taxon>
        <taxon>Chitinibacteraceae</taxon>
        <taxon>Chitinimonas</taxon>
    </lineage>
</organism>
<feature type="transmembrane region" description="Helical" evidence="5">
    <location>
        <begin position="320"/>
        <end position="342"/>
    </location>
</feature>